<reference evidence="2 3" key="1">
    <citation type="journal article" date="2020" name="ISME J.">
        <title>Uncovering the hidden diversity of litter-decomposition mechanisms in mushroom-forming fungi.</title>
        <authorList>
            <person name="Floudas D."/>
            <person name="Bentzer J."/>
            <person name="Ahren D."/>
            <person name="Johansson T."/>
            <person name="Persson P."/>
            <person name="Tunlid A."/>
        </authorList>
    </citation>
    <scope>NUCLEOTIDE SEQUENCE [LARGE SCALE GENOMIC DNA]</scope>
    <source>
        <strain evidence="2 3">CBS 291.85</strain>
    </source>
</reference>
<dbReference type="OrthoDB" id="2107166at2759"/>
<sequence>MSHWTQYDEDPYRLPEGMRRTGYDTDTGKYKFVDRHGKVYESAPHEYYGEMKPASVSAPERVYVREDPAVINERLQGLFEPKKPARSSTLPSSSFGKDPEKESFSQSDDEGRSVQEKSRKTGSNLQAGLRSGLSRSKTLGRLGLAKLGKKSLSSPAEEEPGSPKSTVESFTSTTTLLRRYTRRATKERN</sequence>
<gene>
    <name evidence="2" type="ORF">D9758_008454</name>
</gene>
<feature type="region of interest" description="Disordered" evidence="1">
    <location>
        <begin position="1"/>
        <end position="27"/>
    </location>
</feature>
<dbReference type="EMBL" id="JAACJM010000113">
    <property type="protein sequence ID" value="KAF5345304.1"/>
    <property type="molecule type" value="Genomic_DNA"/>
</dbReference>
<feature type="region of interest" description="Disordered" evidence="1">
    <location>
        <begin position="75"/>
        <end position="189"/>
    </location>
</feature>
<keyword evidence="3" id="KW-1185">Reference proteome</keyword>
<feature type="compositionally biased region" description="Polar residues" evidence="1">
    <location>
        <begin position="86"/>
        <end position="95"/>
    </location>
</feature>
<evidence type="ECO:0000313" key="3">
    <source>
        <dbReference type="Proteomes" id="UP000559256"/>
    </source>
</evidence>
<feature type="compositionally biased region" description="Basic and acidic residues" evidence="1">
    <location>
        <begin position="97"/>
        <end position="119"/>
    </location>
</feature>
<protein>
    <submittedName>
        <fullName evidence="2">Uncharacterized protein</fullName>
    </submittedName>
</protein>
<proteinExistence type="predicted"/>
<feature type="compositionally biased region" description="Low complexity" evidence="1">
    <location>
        <begin position="139"/>
        <end position="154"/>
    </location>
</feature>
<dbReference type="Proteomes" id="UP000559256">
    <property type="component" value="Unassembled WGS sequence"/>
</dbReference>
<comment type="caution">
    <text evidence="2">The sequence shown here is derived from an EMBL/GenBank/DDBJ whole genome shotgun (WGS) entry which is preliminary data.</text>
</comment>
<dbReference type="AlphaFoldDB" id="A0A8H5CP20"/>
<organism evidence="2 3">
    <name type="scientific">Tetrapyrgos nigripes</name>
    <dbReference type="NCBI Taxonomy" id="182062"/>
    <lineage>
        <taxon>Eukaryota</taxon>
        <taxon>Fungi</taxon>
        <taxon>Dikarya</taxon>
        <taxon>Basidiomycota</taxon>
        <taxon>Agaricomycotina</taxon>
        <taxon>Agaricomycetes</taxon>
        <taxon>Agaricomycetidae</taxon>
        <taxon>Agaricales</taxon>
        <taxon>Marasmiineae</taxon>
        <taxon>Marasmiaceae</taxon>
        <taxon>Tetrapyrgos</taxon>
    </lineage>
</organism>
<evidence type="ECO:0000313" key="2">
    <source>
        <dbReference type="EMBL" id="KAF5345304.1"/>
    </source>
</evidence>
<evidence type="ECO:0000256" key="1">
    <source>
        <dbReference type="SAM" id="MobiDB-lite"/>
    </source>
</evidence>
<name>A0A8H5CP20_9AGAR</name>
<feature type="compositionally biased region" description="Basic and acidic residues" evidence="1">
    <location>
        <begin position="10"/>
        <end position="27"/>
    </location>
</feature>
<accession>A0A8H5CP20</accession>